<evidence type="ECO:0000313" key="16">
    <source>
        <dbReference type="Proteomes" id="UP000320475"/>
    </source>
</evidence>
<organism evidence="15 16">
    <name type="scientific">Synchytrium endobioticum</name>
    <dbReference type="NCBI Taxonomy" id="286115"/>
    <lineage>
        <taxon>Eukaryota</taxon>
        <taxon>Fungi</taxon>
        <taxon>Fungi incertae sedis</taxon>
        <taxon>Chytridiomycota</taxon>
        <taxon>Chytridiomycota incertae sedis</taxon>
        <taxon>Chytridiomycetes</taxon>
        <taxon>Synchytriales</taxon>
        <taxon>Synchytriaceae</taxon>
        <taxon>Synchytrium</taxon>
    </lineage>
</organism>
<accession>A0A507DHA1</accession>
<keyword evidence="12" id="KW-0812">Transmembrane</keyword>
<feature type="compositionally biased region" description="Basic and acidic residues" evidence="11">
    <location>
        <begin position="843"/>
        <end position="855"/>
    </location>
</feature>
<feature type="chain" id="PRO_5021275380" description="P/Homo B domain-containing protein" evidence="13">
    <location>
        <begin position="23"/>
        <end position="884"/>
    </location>
</feature>
<keyword evidence="5 10" id="KW-0720">Serine protease</keyword>
<evidence type="ECO:0000256" key="7">
    <source>
        <dbReference type="ARBA" id="ARBA00023145"/>
    </source>
</evidence>
<keyword evidence="2 10" id="KW-0645">Protease</keyword>
<dbReference type="PROSITE" id="PS51829">
    <property type="entry name" value="P_HOMO_B"/>
    <property type="match status" value="1"/>
</dbReference>
<dbReference type="Gene3D" id="3.40.50.200">
    <property type="entry name" value="Peptidase S8/S53 domain"/>
    <property type="match status" value="2"/>
</dbReference>
<evidence type="ECO:0000256" key="3">
    <source>
        <dbReference type="ARBA" id="ARBA00022729"/>
    </source>
</evidence>
<dbReference type="CDD" id="cd04059">
    <property type="entry name" value="Peptidases_S8_Protein_convertases_Kexins_Furin-like"/>
    <property type="match status" value="1"/>
</dbReference>
<dbReference type="InterPro" id="IPR015500">
    <property type="entry name" value="Peptidase_S8_subtilisin-rel"/>
</dbReference>
<sequence>MTSNNSPLLIPFLVASISLTSSIAIAIANDQLTYAARMTHPATDRPYTPEAARHALTSLGFDYIGPIGDLHGYYLIGSPHLTSSASATWNASTSFHGHSIHQRQLEEDSLSSHDHIQWFQAQTVSPRHLREWTFNDPMYPCQWHLHGEPLFGESAHQDVNVLPAWYARVNGSGVNVMVLDDGVDYNHPDLLPNWRADASYNFIARTNSPLPGQGETHGTRCAGQIAAVSNNSVCGVGVAPGATISGARLIATSNTDAVEASALTFQSQINYIYSSSWGPSDDGASLDGPGYLTRLAMERGTSDGRHGRGSIFVFASAIGAIGSNGKKPDYGETCAAQLIVSLSGGSSTGITTTDVNNGCTNQHSGTSAAAPLVSGAIALMLSANPRLHWRDVQQILLETAKPTDSKDSSWHINGAGRAVSHKYGFGKLDASAAVFAAMNWTSMPMPQLSFSRPAYPNRIIHAGDSLNEFIDVTKSDVARTGISSLERIQVTVRIEHPIRGKLMILLTSPAKTVSVLAPLRANDVSSDGFQSWTFSTVHSWGESALGVWQLTVADTRPSDETNTGLFVSWQITLRGRCSDADTTLMDSGYRRCNVVIKQEVAHAQYLSIWIGCGILALSFVTLCGTLYIYRRPGKPYSALSSGTTKSSNLSKFWWMGTNYPDQNSYERVDVESPFISTTSFFPLDALPLQHIEAIPATPIPSLSSYTPAPEYPATASAVASAFAVPPPLLSDAYPPLINETNRLNNNLNASNGEEDVNAIRLLSPDSKLHPAMLAFIESSHHGGVGGGLIKSWSRTSLLSRFSNNSSSDDLFGDVERDRGRDTLTQQLSRSASSCKESSPSRDVTADRTTDGEVYRHIRLSLPPSRPSMTATGRSNRPINLAKSE</sequence>
<keyword evidence="12" id="KW-1133">Transmembrane helix</keyword>
<dbReference type="InterPro" id="IPR023827">
    <property type="entry name" value="Peptidase_S8_Asp-AS"/>
</dbReference>
<feature type="compositionally biased region" description="Polar residues" evidence="11">
    <location>
        <begin position="866"/>
        <end position="877"/>
    </location>
</feature>
<protein>
    <recommendedName>
        <fullName evidence="14">P/Homo B domain-containing protein</fullName>
    </recommendedName>
</protein>
<dbReference type="PROSITE" id="PS00138">
    <property type="entry name" value="SUBTILASE_SER"/>
    <property type="match status" value="1"/>
</dbReference>
<dbReference type="FunFam" id="2.60.120.260:FF:000026">
    <property type="entry name" value="proprotein convertase subtilisin/kexin type 7"/>
    <property type="match status" value="1"/>
</dbReference>
<evidence type="ECO:0000256" key="11">
    <source>
        <dbReference type="SAM" id="MobiDB-lite"/>
    </source>
</evidence>
<evidence type="ECO:0000256" key="10">
    <source>
        <dbReference type="PROSITE-ProRule" id="PRU01240"/>
    </source>
</evidence>
<dbReference type="PROSITE" id="PS00137">
    <property type="entry name" value="SUBTILASE_HIS"/>
    <property type="match status" value="1"/>
</dbReference>
<evidence type="ECO:0000256" key="1">
    <source>
        <dbReference type="ARBA" id="ARBA00005325"/>
    </source>
</evidence>
<dbReference type="EMBL" id="QEAM01000009">
    <property type="protein sequence ID" value="TPX51069.1"/>
    <property type="molecule type" value="Genomic_DNA"/>
</dbReference>
<dbReference type="Proteomes" id="UP000320475">
    <property type="component" value="Unassembled WGS sequence"/>
</dbReference>
<dbReference type="Pfam" id="PF16470">
    <property type="entry name" value="S8_pro-domain"/>
    <property type="match status" value="1"/>
</dbReference>
<dbReference type="GO" id="GO:0000139">
    <property type="term" value="C:Golgi membrane"/>
    <property type="evidence" value="ECO:0007669"/>
    <property type="project" value="TreeGrafter"/>
</dbReference>
<dbReference type="Pfam" id="PF00082">
    <property type="entry name" value="Peptidase_S8"/>
    <property type="match status" value="2"/>
</dbReference>
<evidence type="ECO:0000256" key="8">
    <source>
        <dbReference type="ARBA" id="ARBA00023180"/>
    </source>
</evidence>
<dbReference type="InterPro" id="IPR022398">
    <property type="entry name" value="Peptidase_S8_His-AS"/>
</dbReference>
<dbReference type="InterPro" id="IPR023828">
    <property type="entry name" value="Peptidase_S8_Ser-AS"/>
</dbReference>
<dbReference type="InterPro" id="IPR036852">
    <property type="entry name" value="Peptidase_S8/S53_dom_sf"/>
</dbReference>
<dbReference type="Pfam" id="PF01483">
    <property type="entry name" value="P_proprotein"/>
    <property type="match status" value="1"/>
</dbReference>
<feature type="active site" description="Charge relay system" evidence="9 10">
    <location>
        <position position="367"/>
    </location>
</feature>
<dbReference type="PANTHER" id="PTHR42884">
    <property type="entry name" value="PROPROTEIN CONVERTASE SUBTILISIN/KEXIN-RELATED"/>
    <property type="match status" value="1"/>
</dbReference>
<evidence type="ECO:0000256" key="5">
    <source>
        <dbReference type="ARBA" id="ARBA00022825"/>
    </source>
</evidence>
<dbReference type="GO" id="GO:0004252">
    <property type="term" value="F:serine-type endopeptidase activity"/>
    <property type="evidence" value="ECO:0007669"/>
    <property type="project" value="UniProtKB-UniRule"/>
</dbReference>
<proteinExistence type="inferred from homology"/>
<keyword evidence="6" id="KW-0106">Calcium</keyword>
<keyword evidence="12" id="KW-0472">Membrane</keyword>
<dbReference type="InterPro" id="IPR002884">
    <property type="entry name" value="P_dom"/>
</dbReference>
<dbReference type="InterPro" id="IPR000209">
    <property type="entry name" value="Peptidase_S8/S53_dom"/>
</dbReference>
<dbReference type="SUPFAM" id="SSF52743">
    <property type="entry name" value="Subtilisin-like"/>
    <property type="match status" value="1"/>
</dbReference>
<dbReference type="InterPro" id="IPR008979">
    <property type="entry name" value="Galactose-bd-like_sf"/>
</dbReference>
<dbReference type="PRINTS" id="PR00723">
    <property type="entry name" value="SUBTILISIN"/>
</dbReference>
<keyword evidence="7" id="KW-0865">Zymogen</keyword>
<reference evidence="15 16" key="1">
    <citation type="journal article" date="2019" name="Sci. Rep.">
        <title>Comparative genomics of chytrid fungi reveal insights into the obligate biotrophic and pathogenic lifestyle of Synchytrium endobioticum.</title>
        <authorList>
            <person name="van de Vossenberg B.T.L.H."/>
            <person name="Warris S."/>
            <person name="Nguyen H.D.T."/>
            <person name="van Gent-Pelzer M.P.E."/>
            <person name="Joly D.L."/>
            <person name="van de Geest H.C."/>
            <person name="Bonants P.J.M."/>
            <person name="Smith D.S."/>
            <person name="Levesque C.A."/>
            <person name="van der Lee T.A.J."/>
        </authorList>
    </citation>
    <scope>NUCLEOTIDE SEQUENCE [LARGE SCALE GENOMIC DNA]</scope>
    <source>
        <strain evidence="15 16">LEV6574</strain>
    </source>
</reference>
<dbReference type="SUPFAM" id="SSF49785">
    <property type="entry name" value="Galactose-binding domain-like"/>
    <property type="match status" value="1"/>
</dbReference>
<dbReference type="InterPro" id="IPR038466">
    <property type="entry name" value="S8_pro-domain_sf"/>
</dbReference>
<dbReference type="VEuPathDB" id="FungiDB:SeMB42_g01411"/>
<evidence type="ECO:0000256" key="4">
    <source>
        <dbReference type="ARBA" id="ARBA00022801"/>
    </source>
</evidence>
<evidence type="ECO:0000256" key="6">
    <source>
        <dbReference type="ARBA" id="ARBA00022837"/>
    </source>
</evidence>
<dbReference type="GO" id="GO:0005802">
    <property type="term" value="C:trans-Golgi network"/>
    <property type="evidence" value="ECO:0007669"/>
    <property type="project" value="TreeGrafter"/>
</dbReference>
<feature type="signal peptide" evidence="13">
    <location>
        <begin position="1"/>
        <end position="22"/>
    </location>
</feature>
<feature type="region of interest" description="Disordered" evidence="11">
    <location>
        <begin position="824"/>
        <end position="884"/>
    </location>
</feature>
<keyword evidence="8" id="KW-0325">Glycoprotein</keyword>
<dbReference type="PROSITE" id="PS51892">
    <property type="entry name" value="SUBTILASE"/>
    <property type="match status" value="1"/>
</dbReference>
<evidence type="ECO:0000256" key="13">
    <source>
        <dbReference type="SAM" id="SignalP"/>
    </source>
</evidence>
<dbReference type="GO" id="GO:0016485">
    <property type="term" value="P:protein processing"/>
    <property type="evidence" value="ECO:0007669"/>
    <property type="project" value="TreeGrafter"/>
</dbReference>
<dbReference type="InterPro" id="IPR032815">
    <property type="entry name" value="S8_pro-domain"/>
</dbReference>
<feature type="compositionally biased region" description="Polar residues" evidence="11">
    <location>
        <begin position="824"/>
        <end position="841"/>
    </location>
</feature>
<name>A0A507DHA1_9FUNG</name>
<evidence type="ECO:0000256" key="9">
    <source>
        <dbReference type="PIRSR" id="PIRSR615500-1"/>
    </source>
</evidence>
<dbReference type="Gene3D" id="2.60.120.260">
    <property type="entry name" value="Galactose-binding domain-like"/>
    <property type="match status" value="1"/>
</dbReference>
<gene>
    <name evidence="15" type="ORF">SeLEV6574_g00548</name>
</gene>
<dbReference type="Gene3D" id="3.30.70.850">
    <property type="entry name" value="Peptidase S8, pro-domain"/>
    <property type="match status" value="1"/>
</dbReference>
<keyword evidence="4 10" id="KW-0378">Hydrolase</keyword>
<comment type="similarity">
    <text evidence="1">Belongs to the peptidase S8 family. Furin subfamily.</text>
</comment>
<comment type="caution">
    <text evidence="15">The sequence shown here is derived from an EMBL/GenBank/DDBJ whole genome shotgun (WGS) entry which is preliminary data.</text>
</comment>
<dbReference type="PROSITE" id="PS00136">
    <property type="entry name" value="SUBTILASE_ASP"/>
    <property type="match status" value="1"/>
</dbReference>
<dbReference type="PANTHER" id="PTHR42884:SF14">
    <property type="entry name" value="NEUROENDOCRINE CONVERTASE 1"/>
    <property type="match status" value="1"/>
</dbReference>
<keyword evidence="3 13" id="KW-0732">Signal</keyword>
<feature type="domain" description="P/Homo B" evidence="14">
    <location>
        <begin position="442"/>
        <end position="579"/>
    </location>
</feature>
<dbReference type="AlphaFoldDB" id="A0A507DHA1"/>
<feature type="active site" description="Charge relay system" evidence="9 10">
    <location>
        <position position="217"/>
    </location>
</feature>
<evidence type="ECO:0000256" key="12">
    <source>
        <dbReference type="SAM" id="Phobius"/>
    </source>
</evidence>
<dbReference type="OrthoDB" id="300641at2759"/>
<evidence type="ECO:0000259" key="14">
    <source>
        <dbReference type="PROSITE" id="PS51829"/>
    </source>
</evidence>
<feature type="active site" description="Charge relay system" evidence="9 10">
    <location>
        <position position="180"/>
    </location>
</feature>
<evidence type="ECO:0000256" key="2">
    <source>
        <dbReference type="ARBA" id="ARBA00022670"/>
    </source>
</evidence>
<evidence type="ECO:0000313" key="15">
    <source>
        <dbReference type="EMBL" id="TPX51069.1"/>
    </source>
</evidence>
<feature type="transmembrane region" description="Helical" evidence="12">
    <location>
        <begin position="606"/>
        <end position="629"/>
    </location>
</feature>
<dbReference type="InterPro" id="IPR034182">
    <property type="entry name" value="Kexin/furin"/>
</dbReference>